<feature type="region of interest" description="Disordered" evidence="1">
    <location>
        <begin position="61"/>
        <end position="84"/>
    </location>
</feature>
<gene>
    <name evidence="2" type="ORF">COLO4_28369</name>
</gene>
<keyword evidence="3" id="KW-1185">Reference proteome</keyword>
<evidence type="ECO:0000256" key="1">
    <source>
        <dbReference type="SAM" id="MobiDB-lite"/>
    </source>
</evidence>
<reference evidence="3" key="1">
    <citation type="submission" date="2013-09" db="EMBL/GenBank/DDBJ databases">
        <title>Corchorus olitorius genome sequencing.</title>
        <authorList>
            <person name="Alam M."/>
            <person name="Haque M.S."/>
            <person name="Islam M.S."/>
            <person name="Emdad E.M."/>
            <person name="Islam M.M."/>
            <person name="Ahmed B."/>
            <person name="Halim A."/>
            <person name="Hossen Q.M.M."/>
            <person name="Hossain M.Z."/>
            <person name="Ahmed R."/>
            <person name="Khan M.M."/>
            <person name="Islam R."/>
            <person name="Rashid M.M."/>
            <person name="Khan S.A."/>
            <person name="Rahman M.S."/>
            <person name="Alam M."/>
            <person name="Yahiya A.S."/>
            <person name="Khan M.S."/>
            <person name="Azam M.S."/>
            <person name="Haque T."/>
            <person name="Lashkar M.Z.H."/>
            <person name="Akhand A.I."/>
            <person name="Morshed G."/>
            <person name="Roy S."/>
            <person name="Uddin K.S."/>
            <person name="Rabeya T."/>
            <person name="Hossain A.S."/>
            <person name="Chowdhury A."/>
            <person name="Snigdha A.R."/>
            <person name="Mortoza M.S."/>
            <person name="Matin S.A."/>
            <person name="Hoque S.M.E."/>
            <person name="Islam M.K."/>
            <person name="Roy D.K."/>
            <person name="Haider R."/>
            <person name="Moosa M.M."/>
            <person name="Elias S.M."/>
            <person name="Hasan A.M."/>
            <person name="Jahan S."/>
            <person name="Shafiuddin M."/>
            <person name="Mahmood N."/>
            <person name="Shommy N.S."/>
        </authorList>
    </citation>
    <scope>NUCLEOTIDE SEQUENCE [LARGE SCALE GENOMIC DNA]</scope>
    <source>
        <strain evidence="3">cv. O-4</strain>
    </source>
</reference>
<dbReference type="Proteomes" id="UP000187203">
    <property type="component" value="Unassembled WGS sequence"/>
</dbReference>
<proteinExistence type="predicted"/>
<organism evidence="2 3">
    <name type="scientific">Corchorus olitorius</name>
    <dbReference type="NCBI Taxonomy" id="93759"/>
    <lineage>
        <taxon>Eukaryota</taxon>
        <taxon>Viridiplantae</taxon>
        <taxon>Streptophyta</taxon>
        <taxon>Embryophyta</taxon>
        <taxon>Tracheophyta</taxon>
        <taxon>Spermatophyta</taxon>
        <taxon>Magnoliopsida</taxon>
        <taxon>eudicotyledons</taxon>
        <taxon>Gunneridae</taxon>
        <taxon>Pentapetalae</taxon>
        <taxon>rosids</taxon>
        <taxon>malvids</taxon>
        <taxon>Malvales</taxon>
        <taxon>Malvaceae</taxon>
        <taxon>Grewioideae</taxon>
        <taxon>Apeibeae</taxon>
        <taxon>Corchorus</taxon>
    </lineage>
</organism>
<evidence type="ECO:0000313" key="2">
    <source>
        <dbReference type="EMBL" id="OMO71136.1"/>
    </source>
</evidence>
<name>A0A1R3HLA2_9ROSI</name>
<feature type="compositionally biased region" description="Polar residues" evidence="1">
    <location>
        <begin position="72"/>
        <end position="84"/>
    </location>
</feature>
<accession>A0A1R3HLA2</accession>
<evidence type="ECO:0000313" key="3">
    <source>
        <dbReference type="Proteomes" id="UP000187203"/>
    </source>
</evidence>
<dbReference type="EMBL" id="AWUE01019880">
    <property type="protein sequence ID" value="OMO71136.1"/>
    <property type="molecule type" value="Genomic_DNA"/>
</dbReference>
<dbReference type="AlphaFoldDB" id="A0A1R3HLA2"/>
<comment type="caution">
    <text evidence="2">The sequence shown here is derived from an EMBL/GenBank/DDBJ whole genome shotgun (WGS) entry which is preliminary data.</text>
</comment>
<protein>
    <submittedName>
        <fullName evidence="2">Uncharacterized protein</fullName>
    </submittedName>
</protein>
<sequence>MVEPPRRGSGGPPVVLRWTSNSTRKFLSPPDLSAVVDFSRTQTDLTRSGFADAELHSMIGRISRPNDPNFKGQGTQSGNWRFGF</sequence>